<dbReference type="SUPFAM" id="SSF158791">
    <property type="entry name" value="MgtE N-terminal domain-like"/>
    <property type="match status" value="1"/>
</dbReference>
<organism evidence="1 2">
    <name type="scientific">Leptonema illini DSM 21528</name>
    <dbReference type="NCBI Taxonomy" id="929563"/>
    <lineage>
        <taxon>Bacteria</taxon>
        <taxon>Pseudomonadati</taxon>
        <taxon>Spirochaetota</taxon>
        <taxon>Spirochaetia</taxon>
        <taxon>Leptospirales</taxon>
        <taxon>Leptospiraceae</taxon>
        <taxon>Leptonema</taxon>
    </lineage>
</organism>
<evidence type="ECO:0008006" key="3">
    <source>
        <dbReference type="Google" id="ProtNLM"/>
    </source>
</evidence>
<keyword evidence="2" id="KW-1185">Reference proteome</keyword>
<evidence type="ECO:0000313" key="1">
    <source>
        <dbReference type="EMBL" id="EHQ05468.1"/>
    </source>
</evidence>
<accession>H2CDU9</accession>
<gene>
    <name evidence="1" type="ORF">Lepil_0767</name>
</gene>
<sequence>MQEKGHDSNPPVLARQLDYLTTLGWSKLFTLISNVEPKRLLELSDRADHAKILRLLTDADLERNIHFLKTLTVDDLVAIIGRCPIDDLVLMVREGDPEEIDRFIAAFGIQFNVDLLLRIGASSVLRLLSQGGSQRWIPVLEAVEPERLLHLLDGVPFSDVERLADRLPADQLRRWFAGKSVHETVLLFRFLGAENLIKLFDWNGLEGSLALLELLSTERTILLIHEIRKMKLPRMLVRDRRSLEERQAH</sequence>
<dbReference type="Proteomes" id="UP000005737">
    <property type="component" value="Unassembled WGS sequence"/>
</dbReference>
<protein>
    <recommendedName>
        <fullName evidence="3">Magnesium transporter MgtE intracellular domain-containing protein</fullName>
    </recommendedName>
</protein>
<reference evidence="1 2" key="1">
    <citation type="submission" date="2011-10" db="EMBL/GenBank/DDBJ databases">
        <title>The Improved High-Quality Draft genome of Leptonema illini DSM 21528.</title>
        <authorList>
            <consortium name="US DOE Joint Genome Institute (JGI-PGF)"/>
            <person name="Lucas S."/>
            <person name="Copeland A."/>
            <person name="Lapidus A."/>
            <person name="Glavina del Rio T."/>
            <person name="Dalin E."/>
            <person name="Tice H."/>
            <person name="Bruce D."/>
            <person name="Goodwin L."/>
            <person name="Pitluck S."/>
            <person name="Peters L."/>
            <person name="Mikhailova N."/>
            <person name="Held B."/>
            <person name="Kyrpides N."/>
            <person name="Mavromatis K."/>
            <person name="Ivanova N."/>
            <person name="Markowitz V."/>
            <person name="Cheng J.-F."/>
            <person name="Hugenholtz P."/>
            <person name="Woyke T."/>
            <person name="Wu D."/>
            <person name="Gronow S."/>
            <person name="Wellnitz S."/>
            <person name="Brambilla E.-M."/>
            <person name="Klenk H.-P."/>
            <person name="Eisen J.A."/>
        </authorList>
    </citation>
    <scope>NUCLEOTIDE SEQUENCE [LARGE SCALE GENOMIC DNA]</scope>
    <source>
        <strain evidence="1 2">DSM 21528</strain>
    </source>
</reference>
<evidence type="ECO:0000313" key="2">
    <source>
        <dbReference type="Proteomes" id="UP000005737"/>
    </source>
</evidence>
<proteinExistence type="predicted"/>
<dbReference type="AlphaFoldDB" id="H2CDU9"/>
<dbReference type="EMBL" id="JH597773">
    <property type="protein sequence ID" value="EHQ05468.1"/>
    <property type="molecule type" value="Genomic_DNA"/>
</dbReference>
<name>H2CDU9_9LEPT</name>
<dbReference type="STRING" id="183.GCA_002009735_00881"/>
<dbReference type="HOGENOM" id="CLU_1114740_0_0_12"/>
<dbReference type="RefSeq" id="WP_002770128.1">
    <property type="nucleotide sequence ID" value="NZ_JH597773.1"/>
</dbReference>